<evidence type="ECO:0000313" key="2">
    <source>
        <dbReference type="EMBL" id="RKQ70399.1"/>
    </source>
</evidence>
<gene>
    <name evidence="2" type="ORF">BCL74_2347</name>
</gene>
<dbReference type="PANTHER" id="PTHR43574">
    <property type="entry name" value="EPIMERASE-RELATED"/>
    <property type="match status" value="1"/>
</dbReference>
<dbReference type="AlphaFoldDB" id="A0A420WHH8"/>
<keyword evidence="1" id="KW-0520">NAD</keyword>
<sequence>MPGSLFCFGFGYTAEWLAATLLPQGWKIAGTAREADKRAAMQARGIAAYPFPLPDPAQALAGVTHILSSVPPRDGHDPVVATHDAALRKLPNLAWAGYLSTTGVYGDTGGAWVDEDSPLAPSTPSGKARVTAEAEWQSLNLPLHIFRLSGIYGPGRSAIDQLRAGTAKRIVKPGQIFNRIHVADIAQVLAASMVRPDPGAVYNLADDEPASSADVVLEASRLLGVEPPPEIPLEQAGLGPMGLAFYSETKRVRNDRIKRDLGITLACPTYREGLAACLAPSSAAGTQN</sequence>
<dbReference type="RefSeq" id="WP_121220156.1">
    <property type="nucleotide sequence ID" value="NZ_RBIG01000002.1"/>
</dbReference>
<protein>
    <submittedName>
        <fullName evidence="2">Nucleoside-diphosphate-sugar epimerase</fullName>
    </submittedName>
</protein>
<organism evidence="2 3">
    <name type="scientific">Oceanibaculum indicum</name>
    <dbReference type="NCBI Taxonomy" id="526216"/>
    <lineage>
        <taxon>Bacteria</taxon>
        <taxon>Pseudomonadati</taxon>
        <taxon>Pseudomonadota</taxon>
        <taxon>Alphaproteobacteria</taxon>
        <taxon>Rhodospirillales</taxon>
        <taxon>Oceanibaculaceae</taxon>
        <taxon>Oceanibaculum</taxon>
    </lineage>
</organism>
<dbReference type="InterPro" id="IPR036291">
    <property type="entry name" value="NAD(P)-bd_dom_sf"/>
</dbReference>
<proteinExistence type="predicted"/>
<dbReference type="EMBL" id="RBIG01000002">
    <property type="protein sequence ID" value="RKQ70399.1"/>
    <property type="molecule type" value="Genomic_DNA"/>
</dbReference>
<dbReference type="CDD" id="cd05266">
    <property type="entry name" value="SDR_a4"/>
    <property type="match status" value="1"/>
</dbReference>
<evidence type="ECO:0000313" key="3">
    <source>
        <dbReference type="Proteomes" id="UP000277424"/>
    </source>
</evidence>
<dbReference type="SUPFAM" id="SSF51735">
    <property type="entry name" value="NAD(P)-binding Rossmann-fold domains"/>
    <property type="match status" value="1"/>
</dbReference>
<comment type="caution">
    <text evidence="2">The sequence shown here is derived from an EMBL/GenBank/DDBJ whole genome shotgun (WGS) entry which is preliminary data.</text>
</comment>
<name>A0A420WHH8_9PROT</name>
<dbReference type="Gene3D" id="3.40.50.720">
    <property type="entry name" value="NAD(P)-binding Rossmann-like Domain"/>
    <property type="match status" value="1"/>
</dbReference>
<evidence type="ECO:0000256" key="1">
    <source>
        <dbReference type="ARBA" id="ARBA00023027"/>
    </source>
</evidence>
<dbReference type="Proteomes" id="UP000277424">
    <property type="component" value="Unassembled WGS sequence"/>
</dbReference>
<reference evidence="2 3" key="1">
    <citation type="submission" date="2018-10" db="EMBL/GenBank/DDBJ databases">
        <title>Comparative analysis of microorganisms from saline springs in Andes Mountain Range, Colombia.</title>
        <authorList>
            <person name="Rubin E."/>
        </authorList>
    </citation>
    <scope>NUCLEOTIDE SEQUENCE [LARGE SCALE GENOMIC DNA]</scope>
    <source>
        <strain evidence="2 3">USBA 36</strain>
    </source>
</reference>
<accession>A0A420WHH8</accession>
<dbReference type="OrthoDB" id="9808276at2"/>